<feature type="transmembrane region" description="Helical" evidence="1">
    <location>
        <begin position="60"/>
        <end position="78"/>
    </location>
</feature>
<keyword evidence="1" id="KW-0472">Membrane</keyword>
<dbReference type="STRING" id="561184.SAMN05216376_10565"/>
<evidence type="ECO:0000256" key="1">
    <source>
        <dbReference type="SAM" id="Phobius"/>
    </source>
</evidence>
<evidence type="ECO:0000313" key="2">
    <source>
        <dbReference type="EMBL" id="KHQ54358.1"/>
    </source>
</evidence>
<keyword evidence="1" id="KW-0812">Transmembrane</keyword>
<dbReference type="Proteomes" id="UP000030960">
    <property type="component" value="Unassembled WGS sequence"/>
</dbReference>
<evidence type="ECO:0000313" key="3">
    <source>
        <dbReference type="Proteomes" id="UP000030960"/>
    </source>
</evidence>
<comment type="caution">
    <text evidence="2">The sequence shown here is derived from an EMBL/GenBank/DDBJ whole genome shotgun (WGS) entry which is preliminary data.</text>
</comment>
<keyword evidence="1" id="KW-1133">Transmembrane helix</keyword>
<name>A0A0B3S5V4_9RHOB</name>
<dbReference type="RefSeq" id="WP_043137980.1">
    <property type="nucleotide sequence ID" value="NZ_JBAWKR010000001.1"/>
</dbReference>
<proteinExistence type="predicted"/>
<feature type="transmembrane region" description="Helical" evidence="1">
    <location>
        <begin position="35"/>
        <end position="54"/>
    </location>
</feature>
<dbReference type="AlphaFoldDB" id="A0A0B3S5V4"/>
<dbReference type="EMBL" id="JSUQ01000003">
    <property type="protein sequence ID" value="KHQ54358.1"/>
    <property type="molecule type" value="Genomic_DNA"/>
</dbReference>
<sequence>MAQSGVQGVIDREAREKELLEYLRVYVMIWQKIDFIWGMFLTSYIPLFGFLHFYQGDLGGSFAGMFVLAIAFFTYVNGQALRQHYDIAITMSREFRRLNRSFPDINGALIRTAQDNRPRLVWVTHGAAFGGMLYMMVGRIGTGFCAAGTAEGGWDCILTLVFG</sequence>
<reference evidence="2 3" key="1">
    <citation type="submission" date="2014-10" db="EMBL/GenBank/DDBJ databases">
        <title>Genome sequence of Ponticoccus sp. strain UMTAT08 isolated from clonal culture of toxic dinoflagellate Alexandrium tamiyavanichii.</title>
        <authorList>
            <person name="Gan H.Y."/>
            <person name="Muhd D.-D."/>
            <person name="Mohd Noor M.E."/>
            <person name="Yeong Y.S."/>
            <person name="Usup G."/>
        </authorList>
    </citation>
    <scope>NUCLEOTIDE SEQUENCE [LARGE SCALE GENOMIC DNA]</scope>
    <source>
        <strain evidence="2 3">UMTAT08</strain>
    </source>
</reference>
<gene>
    <name evidence="2" type="ORF">OA50_00950</name>
</gene>
<accession>A0A0B3S5V4</accession>
<organism evidence="2 3">
    <name type="scientific">Mameliella alba</name>
    <dbReference type="NCBI Taxonomy" id="561184"/>
    <lineage>
        <taxon>Bacteria</taxon>
        <taxon>Pseudomonadati</taxon>
        <taxon>Pseudomonadota</taxon>
        <taxon>Alphaproteobacteria</taxon>
        <taxon>Rhodobacterales</taxon>
        <taxon>Roseobacteraceae</taxon>
        <taxon>Mameliella</taxon>
    </lineage>
</organism>
<keyword evidence="3" id="KW-1185">Reference proteome</keyword>
<dbReference type="OrthoDB" id="7852328at2"/>
<protein>
    <submittedName>
        <fullName evidence="2">Uncharacterized protein</fullName>
    </submittedName>
</protein>